<comment type="caution">
    <text evidence="3">The sequence shown here is derived from an EMBL/GenBank/DDBJ whole genome shotgun (WGS) entry which is preliminary data.</text>
</comment>
<dbReference type="EMBL" id="SEWE01000018">
    <property type="protein sequence ID" value="RYU79553.1"/>
    <property type="molecule type" value="Genomic_DNA"/>
</dbReference>
<evidence type="ECO:0000256" key="1">
    <source>
        <dbReference type="SAM" id="SignalP"/>
    </source>
</evidence>
<evidence type="ECO:0000259" key="2">
    <source>
        <dbReference type="Pfam" id="PF18962"/>
    </source>
</evidence>
<feature type="chain" id="PRO_5020202553" evidence="1">
    <location>
        <begin position="19"/>
        <end position="251"/>
    </location>
</feature>
<dbReference type="Proteomes" id="UP000294155">
    <property type="component" value="Unassembled WGS sequence"/>
</dbReference>
<feature type="signal peptide" evidence="1">
    <location>
        <begin position="1"/>
        <end position="18"/>
    </location>
</feature>
<keyword evidence="1" id="KW-0732">Signal</keyword>
<name>A0A4Q5LFF3_9BACT</name>
<keyword evidence="4" id="KW-1185">Reference proteome</keyword>
<dbReference type="InterPro" id="IPR011044">
    <property type="entry name" value="Quino_amine_DH_bsu"/>
</dbReference>
<dbReference type="OrthoDB" id="976933at2"/>
<gene>
    <name evidence="3" type="ORF">EWM57_10325</name>
</gene>
<reference evidence="3 4" key="1">
    <citation type="submission" date="2019-02" db="EMBL/GenBank/DDBJ databases">
        <title>Bacterial novel species isolated from soil.</title>
        <authorList>
            <person name="Jung H.-Y."/>
        </authorList>
    </citation>
    <scope>NUCLEOTIDE SEQUENCE [LARGE SCALE GENOMIC DNA]</scope>
    <source>
        <strain evidence="3 4">1-3-3-3</strain>
    </source>
</reference>
<accession>A0A4Q5LFF3</accession>
<dbReference type="Pfam" id="PF18962">
    <property type="entry name" value="Por_Secre_tail"/>
    <property type="match status" value="1"/>
</dbReference>
<dbReference type="RefSeq" id="WP_129921064.1">
    <property type="nucleotide sequence ID" value="NZ_SEWE01000018.1"/>
</dbReference>
<sequence length="251" mass="26830">MKRVLLASFLLISAAAQAQLTLEHTYQDASVYSFKLSTGQVKFAIYSQTDSKLYVYNADHSLLRQIPVPPVPATSSYGDILDVSDKLFNLTPDIECAIALYNGATQQNSVYVLSETGAQLLTVASGSYAQAVNTSTGSKLLVYGSFGTRVYAAPGTYTPLKTAKSTDGPTASPFPNPAAERITLPYSVQPGTLATLEVLDLAGRVVKTFQVNAAFNHLLLDARELRPGAYTYRVVTAAGSSSAGKRFIVAR</sequence>
<evidence type="ECO:0000313" key="4">
    <source>
        <dbReference type="Proteomes" id="UP000294155"/>
    </source>
</evidence>
<dbReference type="AlphaFoldDB" id="A0A4Q5LFF3"/>
<dbReference type="NCBIfam" id="TIGR04183">
    <property type="entry name" value="Por_Secre_tail"/>
    <property type="match status" value="1"/>
</dbReference>
<dbReference type="InterPro" id="IPR026444">
    <property type="entry name" value="Secre_tail"/>
</dbReference>
<proteinExistence type="predicted"/>
<dbReference type="SUPFAM" id="SSF50969">
    <property type="entry name" value="YVTN repeat-like/Quinoprotein amine dehydrogenase"/>
    <property type="match status" value="1"/>
</dbReference>
<feature type="domain" description="Secretion system C-terminal sorting" evidence="2">
    <location>
        <begin position="174"/>
        <end position="249"/>
    </location>
</feature>
<organism evidence="3 4">
    <name type="scientific">Hymenobacter persicinus</name>
    <dbReference type="NCBI Taxonomy" id="2025506"/>
    <lineage>
        <taxon>Bacteria</taxon>
        <taxon>Pseudomonadati</taxon>
        <taxon>Bacteroidota</taxon>
        <taxon>Cytophagia</taxon>
        <taxon>Cytophagales</taxon>
        <taxon>Hymenobacteraceae</taxon>
        <taxon>Hymenobacter</taxon>
    </lineage>
</organism>
<evidence type="ECO:0000313" key="3">
    <source>
        <dbReference type="EMBL" id="RYU79553.1"/>
    </source>
</evidence>
<protein>
    <submittedName>
        <fullName evidence="3">T9SS type A sorting domain-containing protein</fullName>
    </submittedName>
</protein>